<dbReference type="AlphaFoldDB" id="A0A8J7S429"/>
<evidence type="ECO:0000313" key="2">
    <source>
        <dbReference type="EMBL" id="MBP5856374.1"/>
    </source>
</evidence>
<protein>
    <submittedName>
        <fullName evidence="2">2OG-Fe(II) oxygenase</fullName>
    </submittedName>
</protein>
<dbReference type="Pfam" id="PF13640">
    <property type="entry name" value="2OG-FeII_Oxy_3"/>
    <property type="match status" value="1"/>
</dbReference>
<evidence type="ECO:0000313" key="3">
    <source>
        <dbReference type="Proteomes" id="UP000672602"/>
    </source>
</evidence>
<reference evidence="2" key="1">
    <citation type="submission" date="2021-04" db="EMBL/GenBank/DDBJ databases">
        <authorList>
            <person name="Zhang D.-C."/>
        </authorList>
    </citation>
    <scope>NUCLEOTIDE SEQUENCE</scope>
    <source>
        <strain evidence="2">CGMCC 1.15697</strain>
    </source>
</reference>
<name>A0A8J7S429_9PROT</name>
<dbReference type="Proteomes" id="UP000672602">
    <property type="component" value="Unassembled WGS sequence"/>
</dbReference>
<dbReference type="Gene3D" id="2.60.120.620">
    <property type="entry name" value="q2cbj1_9rhob like domain"/>
    <property type="match status" value="1"/>
</dbReference>
<accession>A0A8J7S429</accession>
<keyword evidence="3" id="KW-1185">Reference proteome</keyword>
<organism evidence="2 3">
    <name type="scientific">Marivibrio halodurans</name>
    <dbReference type="NCBI Taxonomy" id="2039722"/>
    <lineage>
        <taxon>Bacteria</taxon>
        <taxon>Pseudomonadati</taxon>
        <taxon>Pseudomonadota</taxon>
        <taxon>Alphaproteobacteria</taxon>
        <taxon>Rhodospirillales</taxon>
        <taxon>Rhodospirillaceae</taxon>
        <taxon>Marivibrio</taxon>
    </lineage>
</organism>
<dbReference type="InterPro" id="IPR044862">
    <property type="entry name" value="Pro_4_hyd_alph_FE2OG_OXY"/>
</dbReference>
<proteinExistence type="predicted"/>
<sequence>MQATELSTIDIARLRACPVNGDPFRHMIVPGFLRADAAPAVDSDYPKLDRGGSIPLGALDYGPAFARLIAELRSPEMTAAVAEKFDIDLAGRPTMVTVRARCRLKDGQIHTDSKGKLVTALLYMNGGWEADGGRLRLLRGPDSLDDYAAEVPPDAGTLLLFKCTEDAWHGHKPFEGPRRAIQLNWVVDESYLKREQRRHGLSALLKKLPFAS</sequence>
<comment type="caution">
    <text evidence="2">The sequence shown here is derived from an EMBL/GenBank/DDBJ whole genome shotgun (WGS) entry which is preliminary data.</text>
</comment>
<gene>
    <name evidence="2" type="ORF">KAJ83_05105</name>
</gene>
<feature type="domain" description="Prolyl 4-hydroxylase alpha subunit Fe(2+) 2OG dioxygenase" evidence="1">
    <location>
        <begin position="109"/>
        <end position="185"/>
    </location>
</feature>
<dbReference type="EMBL" id="JAGMWN010000002">
    <property type="protein sequence ID" value="MBP5856374.1"/>
    <property type="molecule type" value="Genomic_DNA"/>
</dbReference>
<evidence type="ECO:0000259" key="1">
    <source>
        <dbReference type="Pfam" id="PF13640"/>
    </source>
</evidence>